<dbReference type="AlphaFoldDB" id="A0A7G8TD68"/>
<evidence type="ECO:0000313" key="2">
    <source>
        <dbReference type="Proteomes" id="UP000515909"/>
    </source>
</evidence>
<gene>
    <name evidence="1" type="ORF">HCR03_04660</name>
</gene>
<protein>
    <submittedName>
        <fullName evidence="1">Uncharacterized protein</fullName>
    </submittedName>
</protein>
<sequence>MSTKITYVHADHFDLGTTDCGFDQQRNYIIVGDGYTFGDWLADRGVRFNQDSDDQNTYFLLDDDLSTETCTGEAYMILKSEPTEEELQG</sequence>
<name>A0A7G8TD68_9FIRM</name>
<dbReference type="Proteomes" id="UP000515909">
    <property type="component" value="Chromosome"/>
</dbReference>
<evidence type="ECO:0000313" key="1">
    <source>
        <dbReference type="EMBL" id="QNK41559.1"/>
    </source>
</evidence>
<accession>A0A7G8TD68</accession>
<reference evidence="1 2" key="1">
    <citation type="submission" date="2020-08" db="EMBL/GenBank/DDBJ databases">
        <title>The isolate Caproiciproducens sp. 7D4C2 produces n-caproate at mildly acidic conditions from hexoses: genome and rBOX comparison with related strains and chain-elongating bacteria.</title>
        <authorList>
            <person name="Esquivel-Elizondo S."/>
            <person name="Bagci C."/>
            <person name="Temovska M."/>
            <person name="Jeon B.S."/>
            <person name="Bessarab I."/>
            <person name="Williams R.B.H."/>
            <person name="Huson D.H."/>
            <person name="Angenent L.T."/>
        </authorList>
    </citation>
    <scope>NUCLEOTIDE SEQUENCE [LARGE SCALE GENOMIC DNA]</scope>
    <source>
        <strain evidence="1 2">7D4C2</strain>
    </source>
</reference>
<dbReference type="EMBL" id="CP060286">
    <property type="protein sequence ID" value="QNK41559.1"/>
    <property type="molecule type" value="Genomic_DNA"/>
</dbReference>
<proteinExistence type="predicted"/>
<dbReference type="KEGG" id="cfem:HCR03_04660"/>
<organism evidence="1 2">
    <name type="scientific">Caproicibacter fermentans</name>
    <dbReference type="NCBI Taxonomy" id="2576756"/>
    <lineage>
        <taxon>Bacteria</taxon>
        <taxon>Bacillati</taxon>
        <taxon>Bacillota</taxon>
        <taxon>Clostridia</taxon>
        <taxon>Eubacteriales</taxon>
        <taxon>Acutalibacteraceae</taxon>
        <taxon>Caproicibacter</taxon>
    </lineage>
</organism>
<dbReference type="RefSeq" id="WP_187036882.1">
    <property type="nucleotide sequence ID" value="NZ_CP060286.1"/>
</dbReference>